<sequence>MSMLEKLNKLTDELGSSPDQFDQFMSDYEQYRNKVVFKSIKDSSDVYISKSDFTFIDNRKFIDDSEKILSTTFGNKSIDSKSIKNKKIATNLSSYRETIFTLAS</sequence>
<gene>
    <name evidence="1" type="ORF">P7D43_23000</name>
</gene>
<dbReference type="RefSeq" id="WP_311865964.1">
    <property type="nucleotide sequence ID" value="NZ_JARPWH010000228.1"/>
</dbReference>
<name>A0AAW8RZ17_ENTAV</name>
<protein>
    <submittedName>
        <fullName evidence="1">Uncharacterized protein</fullName>
    </submittedName>
</protein>
<dbReference type="Proteomes" id="UP001260773">
    <property type="component" value="Unassembled WGS sequence"/>
</dbReference>
<evidence type="ECO:0000313" key="1">
    <source>
        <dbReference type="EMBL" id="MDT2405230.1"/>
    </source>
</evidence>
<proteinExistence type="predicted"/>
<comment type="caution">
    <text evidence="1">The sequence shown here is derived from an EMBL/GenBank/DDBJ whole genome shotgun (WGS) entry which is preliminary data.</text>
</comment>
<dbReference type="AlphaFoldDB" id="A0AAW8RZ17"/>
<organism evidence="1 2">
    <name type="scientific">Enterococcus avium</name>
    <name type="common">Streptococcus avium</name>
    <dbReference type="NCBI Taxonomy" id="33945"/>
    <lineage>
        <taxon>Bacteria</taxon>
        <taxon>Bacillati</taxon>
        <taxon>Bacillota</taxon>
        <taxon>Bacilli</taxon>
        <taxon>Lactobacillales</taxon>
        <taxon>Enterococcaceae</taxon>
        <taxon>Enterococcus</taxon>
    </lineage>
</organism>
<evidence type="ECO:0000313" key="2">
    <source>
        <dbReference type="Proteomes" id="UP001260773"/>
    </source>
</evidence>
<reference evidence="1" key="1">
    <citation type="submission" date="2023-03" db="EMBL/GenBank/DDBJ databases">
        <authorList>
            <person name="Shen W."/>
            <person name="Cai J."/>
        </authorList>
    </citation>
    <scope>NUCLEOTIDE SEQUENCE</scope>
    <source>
        <strain evidence="1">P33-2</strain>
    </source>
</reference>
<accession>A0AAW8RZ17</accession>
<dbReference type="EMBL" id="JARPWH010000228">
    <property type="protein sequence ID" value="MDT2405230.1"/>
    <property type="molecule type" value="Genomic_DNA"/>
</dbReference>